<evidence type="ECO:0000313" key="1">
    <source>
        <dbReference type="EMBL" id="KAI3940371.1"/>
    </source>
</evidence>
<gene>
    <name evidence="1" type="ORF">MKW98_024778</name>
</gene>
<organism evidence="1 2">
    <name type="scientific">Papaver atlanticum</name>
    <dbReference type="NCBI Taxonomy" id="357466"/>
    <lineage>
        <taxon>Eukaryota</taxon>
        <taxon>Viridiplantae</taxon>
        <taxon>Streptophyta</taxon>
        <taxon>Embryophyta</taxon>
        <taxon>Tracheophyta</taxon>
        <taxon>Spermatophyta</taxon>
        <taxon>Magnoliopsida</taxon>
        <taxon>Ranunculales</taxon>
        <taxon>Papaveraceae</taxon>
        <taxon>Papaveroideae</taxon>
        <taxon>Papaver</taxon>
    </lineage>
</organism>
<keyword evidence="2" id="KW-1185">Reference proteome</keyword>
<proteinExistence type="predicted"/>
<dbReference type="AlphaFoldDB" id="A0AAD4XRB5"/>
<name>A0AAD4XRB5_9MAGN</name>
<evidence type="ECO:0000313" key="2">
    <source>
        <dbReference type="Proteomes" id="UP001202328"/>
    </source>
</evidence>
<comment type="caution">
    <text evidence="1">The sequence shown here is derived from an EMBL/GenBank/DDBJ whole genome shotgun (WGS) entry which is preliminary data.</text>
</comment>
<reference evidence="1" key="1">
    <citation type="submission" date="2022-04" db="EMBL/GenBank/DDBJ databases">
        <title>A functionally conserved STORR gene fusion in Papaver species that diverged 16.8 million years ago.</title>
        <authorList>
            <person name="Catania T."/>
        </authorList>
    </citation>
    <scope>NUCLEOTIDE SEQUENCE</scope>
    <source>
        <strain evidence="1">S-188037</strain>
    </source>
</reference>
<dbReference type="Proteomes" id="UP001202328">
    <property type="component" value="Unassembled WGS sequence"/>
</dbReference>
<protein>
    <submittedName>
        <fullName evidence="1">Uncharacterized protein</fullName>
    </submittedName>
</protein>
<dbReference type="EMBL" id="JAJJMB010005149">
    <property type="protein sequence ID" value="KAI3940371.1"/>
    <property type="molecule type" value="Genomic_DNA"/>
</dbReference>
<sequence>MIPLICMLLRVWLVFLGYYLDVSRIPRGRLKILKLFRRIWRWKIMDMSPLRKNRRSNMFDIENRYSKALDEIDPQRALEGFSEVVRMELDKVEWLFLKMPSLLHDKMFPRWFKL</sequence>
<accession>A0AAD4XRB5</accession>